<dbReference type="AlphaFoldDB" id="A0A6G1BS81"/>
<dbReference type="Pfam" id="PF07765">
    <property type="entry name" value="KIP1"/>
    <property type="match status" value="1"/>
</dbReference>
<dbReference type="PANTHER" id="PTHR31631:SF19">
    <property type="entry name" value="OS01G0835800 PROTEIN"/>
    <property type="match status" value="1"/>
</dbReference>
<dbReference type="PROSITE" id="PS51774">
    <property type="entry name" value="NAB"/>
    <property type="match status" value="1"/>
</dbReference>
<keyword evidence="4" id="KW-1185">Reference proteome</keyword>
<protein>
    <recommendedName>
        <fullName evidence="2">NAB domain-containing protein</fullName>
    </recommendedName>
</protein>
<dbReference type="PANTHER" id="PTHR31631">
    <property type="entry name" value="PROTEIN NETWORKED 2D"/>
    <property type="match status" value="1"/>
</dbReference>
<evidence type="ECO:0000256" key="1">
    <source>
        <dbReference type="ARBA" id="ARBA00023054"/>
    </source>
</evidence>
<dbReference type="Proteomes" id="UP000479710">
    <property type="component" value="Unassembled WGS sequence"/>
</dbReference>
<name>A0A6G1BS81_9ORYZ</name>
<dbReference type="InterPro" id="IPR011684">
    <property type="entry name" value="NAB"/>
</dbReference>
<accession>A0A6G1BS81</accession>
<dbReference type="GO" id="GO:0003779">
    <property type="term" value="F:actin binding"/>
    <property type="evidence" value="ECO:0007669"/>
    <property type="project" value="InterPro"/>
</dbReference>
<keyword evidence="1" id="KW-0175">Coiled coil</keyword>
<gene>
    <name evidence="3" type="ORF">E2562_009391</name>
</gene>
<proteinExistence type="predicted"/>
<sequence length="59" mass="7219">MLWRAASNDYWWWWASHIRTTQSKWLDNNVQEMETRVKAMIKPIKIDADIFAKKADLYF</sequence>
<feature type="domain" description="NAB" evidence="2">
    <location>
        <begin position="10"/>
        <end position="59"/>
    </location>
</feature>
<dbReference type="OrthoDB" id="1877257at2759"/>
<comment type="caution">
    <text evidence="3">The sequence shown here is derived from an EMBL/GenBank/DDBJ whole genome shotgun (WGS) entry which is preliminary data.</text>
</comment>
<evidence type="ECO:0000313" key="4">
    <source>
        <dbReference type="Proteomes" id="UP000479710"/>
    </source>
</evidence>
<reference evidence="3 4" key="1">
    <citation type="submission" date="2019-11" db="EMBL/GenBank/DDBJ databases">
        <title>Whole genome sequence of Oryza granulata.</title>
        <authorList>
            <person name="Li W."/>
        </authorList>
    </citation>
    <scope>NUCLEOTIDE SEQUENCE [LARGE SCALE GENOMIC DNA]</scope>
    <source>
        <strain evidence="4">cv. Menghai</strain>
        <tissue evidence="3">Leaf</tissue>
    </source>
</reference>
<evidence type="ECO:0000259" key="2">
    <source>
        <dbReference type="PROSITE" id="PS51774"/>
    </source>
</evidence>
<dbReference type="EMBL" id="SPHZ02000011">
    <property type="protein sequence ID" value="KAF0891205.1"/>
    <property type="molecule type" value="Genomic_DNA"/>
</dbReference>
<evidence type="ECO:0000313" key="3">
    <source>
        <dbReference type="EMBL" id="KAF0891205.1"/>
    </source>
</evidence>
<organism evidence="3 4">
    <name type="scientific">Oryza meyeriana var. granulata</name>
    <dbReference type="NCBI Taxonomy" id="110450"/>
    <lineage>
        <taxon>Eukaryota</taxon>
        <taxon>Viridiplantae</taxon>
        <taxon>Streptophyta</taxon>
        <taxon>Embryophyta</taxon>
        <taxon>Tracheophyta</taxon>
        <taxon>Spermatophyta</taxon>
        <taxon>Magnoliopsida</taxon>
        <taxon>Liliopsida</taxon>
        <taxon>Poales</taxon>
        <taxon>Poaceae</taxon>
        <taxon>BOP clade</taxon>
        <taxon>Oryzoideae</taxon>
        <taxon>Oryzeae</taxon>
        <taxon>Oryzinae</taxon>
        <taxon>Oryza</taxon>
        <taxon>Oryza meyeriana</taxon>
    </lineage>
</organism>